<dbReference type="Pfam" id="PF00023">
    <property type="entry name" value="Ank"/>
    <property type="match status" value="1"/>
</dbReference>
<dbReference type="PANTHER" id="PTHR34706:SF3">
    <property type="entry name" value="ANKYRIN REPEAT PROTEIN (AFU_ORTHOLOGUE AFUA_7G06200)"/>
    <property type="match status" value="1"/>
</dbReference>
<reference evidence="2 3" key="1">
    <citation type="submission" date="2019-04" db="EMBL/GenBank/DDBJ databases">
        <title>Friends and foes A comparative genomics studyof 23 Aspergillus species from section Flavi.</title>
        <authorList>
            <consortium name="DOE Joint Genome Institute"/>
            <person name="Kjaerbolling I."/>
            <person name="Vesth T."/>
            <person name="Frisvad J.C."/>
            <person name="Nybo J.L."/>
            <person name="Theobald S."/>
            <person name="Kildgaard S."/>
            <person name="Isbrandt T."/>
            <person name="Kuo A."/>
            <person name="Sato A."/>
            <person name="Lyhne E.K."/>
            <person name="Kogle M.E."/>
            <person name="Wiebenga A."/>
            <person name="Kun R.S."/>
            <person name="Lubbers R.J."/>
            <person name="Makela M.R."/>
            <person name="Barry K."/>
            <person name="Chovatia M."/>
            <person name="Clum A."/>
            <person name="Daum C."/>
            <person name="Haridas S."/>
            <person name="He G."/>
            <person name="LaButti K."/>
            <person name="Lipzen A."/>
            <person name="Mondo S."/>
            <person name="Riley R."/>
            <person name="Salamov A."/>
            <person name="Simmons B.A."/>
            <person name="Magnuson J.K."/>
            <person name="Henrissat B."/>
            <person name="Mortensen U.H."/>
            <person name="Larsen T.O."/>
            <person name="Devries R.P."/>
            <person name="Grigoriev I.V."/>
            <person name="Machida M."/>
            <person name="Baker S.E."/>
            <person name="Andersen M.R."/>
        </authorList>
    </citation>
    <scope>NUCLEOTIDE SEQUENCE [LARGE SCALE GENOMIC DNA]</scope>
    <source>
        <strain evidence="2 3">CBS 763.97</strain>
    </source>
</reference>
<evidence type="ECO:0000313" key="3">
    <source>
        <dbReference type="Proteomes" id="UP000326268"/>
    </source>
</evidence>
<proteinExistence type="predicted"/>
<dbReference type="OrthoDB" id="2142040at2759"/>
<dbReference type="SUPFAM" id="SSF48403">
    <property type="entry name" value="Ankyrin repeat"/>
    <property type="match status" value="1"/>
</dbReference>
<gene>
    <name evidence="2" type="ORF">BDV27DRAFT_153141</name>
</gene>
<dbReference type="SMART" id="SM00248">
    <property type="entry name" value="ANK"/>
    <property type="match status" value="3"/>
</dbReference>
<dbReference type="AlphaFoldDB" id="A0A5N7AHA6"/>
<organism evidence="2 3">
    <name type="scientific">Aspergillus caelatus</name>
    <dbReference type="NCBI Taxonomy" id="61420"/>
    <lineage>
        <taxon>Eukaryota</taxon>
        <taxon>Fungi</taxon>
        <taxon>Dikarya</taxon>
        <taxon>Ascomycota</taxon>
        <taxon>Pezizomycotina</taxon>
        <taxon>Eurotiomycetes</taxon>
        <taxon>Eurotiomycetidae</taxon>
        <taxon>Eurotiales</taxon>
        <taxon>Aspergillaceae</taxon>
        <taxon>Aspergillus</taxon>
        <taxon>Aspergillus subgen. Circumdati</taxon>
    </lineage>
</organism>
<dbReference type="Gene3D" id="1.25.40.20">
    <property type="entry name" value="Ankyrin repeat-containing domain"/>
    <property type="match status" value="1"/>
</dbReference>
<dbReference type="Proteomes" id="UP000326268">
    <property type="component" value="Unassembled WGS sequence"/>
</dbReference>
<dbReference type="InterPro" id="IPR036770">
    <property type="entry name" value="Ankyrin_rpt-contain_sf"/>
</dbReference>
<dbReference type="InterPro" id="IPR002110">
    <property type="entry name" value="Ankyrin_rpt"/>
</dbReference>
<evidence type="ECO:0000256" key="1">
    <source>
        <dbReference type="PROSITE-ProRule" id="PRU00023"/>
    </source>
</evidence>
<dbReference type="EMBL" id="ML737575">
    <property type="protein sequence ID" value="KAE8369261.1"/>
    <property type="molecule type" value="Genomic_DNA"/>
</dbReference>
<dbReference type="PROSITE" id="PS50088">
    <property type="entry name" value="ANK_REPEAT"/>
    <property type="match status" value="3"/>
</dbReference>
<dbReference type="GeneID" id="43656161"/>
<feature type="repeat" description="ANK" evidence="1">
    <location>
        <begin position="68"/>
        <end position="102"/>
    </location>
</feature>
<dbReference type="PROSITE" id="PS50297">
    <property type="entry name" value="ANK_REP_REGION"/>
    <property type="match status" value="1"/>
</dbReference>
<accession>A0A5N7AHA6</accession>
<name>A0A5N7AHA6_9EURO</name>
<evidence type="ECO:0000313" key="2">
    <source>
        <dbReference type="EMBL" id="KAE8369261.1"/>
    </source>
</evidence>
<dbReference type="Pfam" id="PF12796">
    <property type="entry name" value="Ank_2"/>
    <property type="match status" value="1"/>
</dbReference>
<protein>
    <submittedName>
        <fullName evidence="2">Uncharacterized protein</fullName>
    </submittedName>
</protein>
<keyword evidence="1" id="KW-0040">ANK repeat</keyword>
<sequence>MTSASLQTEARDGTLTRTSLKDYLKLVDIDVLDDRGNTALSMAIRHGHVGAVKLLLQSGADPNRKIWDGRAPLYLVSFANDNRARIGQLLIEHGAKVNESLTEWGNETALMAAITHARDPELVQLLVEKGASTAAKNDRGETANDLARQSTNPNMSRAVLPKDQQGNFLPGLSQVLANAGMLALNFFPQYKDAIQNAYKDVATYSNQQANPSQKKDIEEPKTEDDFKLVLLNFVEDTGLEDFYPANSPTVAAVARNAVALQNDPTNIFTTASAITTLAMAALYRPIFYCDDSGSMDPTVNKKKEDRWSSLKTVVKEMAEVITKLKEPGRRKADLRFINTPQNGGNDIPSDQLTDHFNFNPRGGTELGGKLKANVLDAYIYDPINSGKSLAEPLLIITITDGCPEGGTETVDTFRNVVQDCATWVVDPSRGYDKKAVKHSLNQIGTDEKSKEFLQGLIDNPVADDVLHVAVEQLDVNPDFRDNYQQRLTWENLEKESLGQIFRGRLQKWLIDHLAWVSSA</sequence>
<feature type="repeat" description="ANK" evidence="1">
    <location>
        <begin position="105"/>
        <end position="138"/>
    </location>
</feature>
<feature type="repeat" description="ANK" evidence="1">
    <location>
        <begin position="35"/>
        <end position="63"/>
    </location>
</feature>
<keyword evidence="3" id="KW-1185">Reference proteome</keyword>
<dbReference type="PANTHER" id="PTHR34706">
    <property type="entry name" value="SLR1338 PROTEIN"/>
    <property type="match status" value="1"/>
</dbReference>
<dbReference type="RefSeq" id="XP_031932342.1">
    <property type="nucleotide sequence ID" value="XM_032071715.1"/>
</dbReference>